<name>A0A093UKK8_TALMA</name>
<proteinExistence type="predicted"/>
<sequence>MEAPAMVKLNGYYFMFASHLTGWSTNDNAYSYATNLAGPWSSWKTFATVGSDTYQSQTNYILPFPGNRTVMYMGDRWISTDLVASTYVWLPLTFSGTTVTMADYTSWVPNVQADSWSTAPSENRYYGVNATLTKGAVIVSCSGCYDNEAAGTARYADVTVNGVTQLIEFLPSLSPGTSVINCHLNAGSSNEIVITTTDGTYGPDIGTLVVPQQ</sequence>
<dbReference type="PANTHER" id="PTHR22925:SF3">
    <property type="entry name" value="GLYCOSYL HYDROLASE FAMILY PROTEIN 43"/>
    <property type="match status" value="1"/>
</dbReference>
<dbReference type="InterPro" id="IPR023296">
    <property type="entry name" value="Glyco_hydro_beta-prop_sf"/>
</dbReference>
<dbReference type="PANTHER" id="PTHR22925">
    <property type="entry name" value="GLYCOSYL HYDROLASE 43 FAMILY MEMBER"/>
    <property type="match status" value="1"/>
</dbReference>
<dbReference type="EMBL" id="JPOX01000097">
    <property type="protein sequence ID" value="KFX40807.1"/>
    <property type="molecule type" value="Genomic_DNA"/>
</dbReference>
<evidence type="ECO:0000256" key="1">
    <source>
        <dbReference type="ARBA" id="ARBA00022729"/>
    </source>
</evidence>
<organism evidence="2">
    <name type="scientific">Talaromyces marneffei PM1</name>
    <dbReference type="NCBI Taxonomy" id="1077442"/>
    <lineage>
        <taxon>Eukaryota</taxon>
        <taxon>Fungi</taxon>
        <taxon>Dikarya</taxon>
        <taxon>Ascomycota</taxon>
        <taxon>Pezizomycotina</taxon>
        <taxon>Eurotiomycetes</taxon>
        <taxon>Eurotiomycetidae</taxon>
        <taxon>Eurotiales</taxon>
        <taxon>Trichocomaceae</taxon>
        <taxon>Talaromyces</taxon>
        <taxon>Talaromyces sect. Talaromyces</taxon>
    </lineage>
</organism>
<reference evidence="2" key="2">
    <citation type="journal article" date="2014" name="PLoS Genet.">
        <title>Signature gene expression reveals novel clues to the molecular mechanisms of dimorphic transition in Penicillium marneffei.</title>
        <authorList>
            <person name="Yang E."/>
            <person name="Wang G."/>
            <person name="Cai J."/>
            <person name="Woo P.C."/>
            <person name="Lau S.K."/>
            <person name="Yuen K.-Y."/>
            <person name="Chow W.-N."/>
            <person name="Lin X."/>
        </authorList>
    </citation>
    <scope>NUCLEOTIDE SEQUENCE</scope>
    <source>
        <strain evidence="2">PM1</strain>
    </source>
</reference>
<accession>A0A093UKK8</accession>
<dbReference type="EMBL" id="JPOX01000097">
    <property type="protein sequence ID" value="KFX40808.1"/>
    <property type="molecule type" value="Genomic_DNA"/>
</dbReference>
<keyword evidence="1" id="KW-0732">Signal</keyword>
<protein>
    <submittedName>
        <fullName evidence="2">Uncharacterized protein</fullName>
    </submittedName>
</protein>
<reference key="1">
    <citation type="journal article" date="2014" name="PLoS Genet.">
        <title>Signature Gene Expression Reveals Novel Clues to the Molecular Mechanisms of Dimorphic Transition in Penicillium marneffei.</title>
        <authorList>
            <person name="Yang E."/>
            <person name="Wang G."/>
            <person name="Cai J."/>
            <person name="Woo P.C."/>
            <person name="Lau S.K."/>
            <person name="Yuen K.-Y."/>
            <person name="Chow W.-N."/>
            <person name="Lin X."/>
        </authorList>
    </citation>
    <scope>NUCLEOTIDE SEQUENCE [LARGE SCALE GENOMIC DNA]</scope>
    <source>
        <strain>PM1</strain>
    </source>
</reference>
<dbReference type="AlphaFoldDB" id="A0A093UKK8"/>
<gene>
    <name evidence="2" type="ORF">GQ26_0970010</name>
</gene>
<dbReference type="HOGENOM" id="CLU_1295161_0_0_1"/>
<comment type="caution">
    <text evidence="2">The sequence shown here is derived from an EMBL/GenBank/DDBJ whole genome shotgun (WGS) entry which is preliminary data.</text>
</comment>
<evidence type="ECO:0000313" key="2">
    <source>
        <dbReference type="EMBL" id="KFX40807.1"/>
    </source>
</evidence>
<dbReference type="Gene3D" id="2.115.10.20">
    <property type="entry name" value="Glycosyl hydrolase domain, family 43"/>
    <property type="match status" value="1"/>
</dbReference>
<dbReference type="Gene3D" id="2.60.120.260">
    <property type="entry name" value="Galactose-binding domain-like"/>
    <property type="match status" value="1"/>
</dbReference>
<dbReference type="SUPFAM" id="SSF75005">
    <property type="entry name" value="Arabinanase/levansucrase/invertase"/>
    <property type="match status" value="1"/>
</dbReference>